<dbReference type="Proteomes" id="UP000269721">
    <property type="component" value="Unassembled WGS sequence"/>
</dbReference>
<proteinExistence type="predicted"/>
<evidence type="ECO:0000313" key="1">
    <source>
        <dbReference type="EMBL" id="RKO85354.1"/>
    </source>
</evidence>
<accession>A0A4P9VZX7</accession>
<keyword evidence="2" id="KW-1185">Reference proteome</keyword>
<evidence type="ECO:0000313" key="2">
    <source>
        <dbReference type="Proteomes" id="UP000269721"/>
    </source>
</evidence>
<gene>
    <name evidence="1" type="ORF">BDK51DRAFT_52654</name>
</gene>
<protein>
    <submittedName>
        <fullName evidence="1">Uncharacterized protein</fullName>
    </submittedName>
</protein>
<dbReference type="AlphaFoldDB" id="A0A4P9VZX7"/>
<organism evidence="1 2">
    <name type="scientific">Blyttiomyces helicus</name>
    <dbReference type="NCBI Taxonomy" id="388810"/>
    <lineage>
        <taxon>Eukaryota</taxon>
        <taxon>Fungi</taxon>
        <taxon>Fungi incertae sedis</taxon>
        <taxon>Chytridiomycota</taxon>
        <taxon>Chytridiomycota incertae sedis</taxon>
        <taxon>Chytridiomycetes</taxon>
        <taxon>Chytridiomycetes incertae sedis</taxon>
        <taxon>Blyttiomyces</taxon>
    </lineage>
</organism>
<dbReference type="EMBL" id="KZ999163">
    <property type="protein sequence ID" value="RKO85354.1"/>
    <property type="molecule type" value="Genomic_DNA"/>
</dbReference>
<name>A0A4P9VZX7_9FUNG</name>
<reference evidence="2" key="1">
    <citation type="journal article" date="2018" name="Nat. Microbiol.">
        <title>Leveraging single-cell genomics to expand the fungal tree of life.</title>
        <authorList>
            <person name="Ahrendt S.R."/>
            <person name="Quandt C.A."/>
            <person name="Ciobanu D."/>
            <person name="Clum A."/>
            <person name="Salamov A."/>
            <person name="Andreopoulos B."/>
            <person name="Cheng J.F."/>
            <person name="Woyke T."/>
            <person name="Pelin A."/>
            <person name="Henrissat B."/>
            <person name="Reynolds N.K."/>
            <person name="Benny G.L."/>
            <person name="Smith M.E."/>
            <person name="James T.Y."/>
            <person name="Grigoriev I.V."/>
        </authorList>
    </citation>
    <scope>NUCLEOTIDE SEQUENCE [LARGE SCALE GENOMIC DNA]</scope>
</reference>
<sequence>MVEERRARLADASIVCGAFAQATASIFFHVSQNKYQRQAENPLSPASSAILAPSRFVPHMTGGRNCAVQALQIMSNVYLLILGSHEGDGGCGVVSNLELTSDLRSPLPPDLTRFYFRLHALVQRPGPSGSARVDPARLSLMGRRSESIRAESVAPFFLIFPSYLSSPDPYELSHCFLCASTSPSSLLSPSFPPLPPDIGRSHTDGAIMLEPTIDDFRQQLHLQHSVRPSVDRSYSTATDEDLSVLRQLDIAAVDTNSLHQCFRDSAEPITAAVVILTVPCSRYPLKEAPLFSSLPVLLSVRPFP</sequence>